<proteinExistence type="predicted"/>
<reference evidence="2 3" key="1">
    <citation type="submission" date="2020-01" db="EMBL/GenBank/DDBJ databases">
        <title>Identification and distribution of gene clusters putatively required for synthesis of sphingolipid metabolism inhibitors in phylogenetically diverse species of the filamentous fungus Fusarium.</title>
        <authorList>
            <person name="Kim H.-S."/>
            <person name="Busman M."/>
            <person name="Brown D.W."/>
            <person name="Divon H."/>
            <person name="Uhlig S."/>
            <person name="Proctor R.H."/>
        </authorList>
    </citation>
    <scope>NUCLEOTIDE SEQUENCE [LARGE SCALE GENOMIC DNA]</scope>
    <source>
        <strain evidence="2 3">NRRL 20459</strain>
    </source>
</reference>
<keyword evidence="3" id="KW-1185">Reference proteome</keyword>
<comment type="caution">
    <text evidence="2">The sequence shown here is derived from an EMBL/GenBank/DDBJ whole genome shotgun (WGS) entry which is preliminary data.</text>
</comment>
<name>A0A8H4L8H5_9HYPO</name>
<evidence type="ECO:0000313" key="3">
    <source>
        <dbReference type="Proteomes" id="UP000554235"/>
    </source>
</evidence>
<feature type="region of interest" description="Disordered" evidence="1">
    <location>
        <begin position="101"/>
        <end position="132"/>
    </location>
</feature>
<sequence length="197" mass="21093">MRAITASFSFECLGPFETWIGGATFGQLCLGSPAVSIRLVLTILAATSHGQAPTCMKEKLDCATEFSLTYKANPWPAAQNLAPHLRQRSLLVAPFLSTCSSFSSDPSSHRDKDSTSESPAKHRQQRFKSSQFQPAESLHQLTLLLLSSRPAFGLLKGTASTTASAAVSFVSDKDFSLCKPSHIINAIPPPAARLDAA</sequence>
<organism evidence="2 3">
    <name type="scientific">Fusarium albosuccineum</name>
    <dbReference type="NCBI Taxonomy" id="1237068"/>
    <lineage>
        <taxon>Eukaryota</taxon>
        <taxon>Fungi</taxon>
        <taxon>Dikarya</taxon>
        <taxon>Ascomycota</taxon>
        <taxon>Pezizomycotina</taxon>
        <taxon>Sordariomycetes</taxon>
        <taxon>Hypocreomycetidae</taxon>
        <taxon>Hypocreales</taxon>
        <taxon>Nectriaceae</taxon>
        <taxon>Fusarium</taxon>
        <taxon>Fusarium decemcellulare species complex</taxon>
    </lineage>
</organism>
<evidence type="ECO:0000256" key="1">
    <source>
        <dbReference type="SAM" id="MobiDB-lite"/>
    </source>
</evidence>
<evidence type="ECO:0000313" key="2">
    <source>
        <dbReference type="EMBL" id="KAF4463108.1"/>
    </source>
</evidence>
<dbReference type="AlphaFoldDB" id="A0A8H4L8H5"/>
<protein>
    <submittedName>
        <fullName evidence="2">Uncharacterized protein</fullName>
    </submittedName>
</protein>
<accession>A0A8H4L8H5</accession>
<gene>
    <name evidence="2" type="ORF">FALBO_10073</name>
</gene>
<dbReference type="EMBL" id="JAADYS010001423">
    <property type="protein sequence ID" value="KAF4463108.1"/>
    <property type="molecule type" value="Genomic_DNA"/>
</dbReference>
<dbReference type="Proteomes" id="UP000554235">
    <property type="component" value="Unassembled WGS sequence"/>
</dbReference>